<dbReference type="SUPFAM" id="SSF54593">
    <property type="entry name" value="Glyoxalase/Bleomycin resistance protein/Dihydroxybiphenyl dioxygenase"/>
    <property type="match status" value="1"/>
</dbReference>
<protein>
    <submittedName>
        <fullName evidence="2">VOC family protein</fullName>
    </submittedName>
</protein>
<dbReference type="Gene3D" id="3.10.180.10">
    <property type="entry name" value="2,3-Dihydroxybiphenyl 1,2-Dioxygenase, domain 1"/>
    <property type="match status" value="1"/>
</dbReference>
<reference evidence="2 3" key="1">
    <citation type="submission" date="2020-08" db="EMBL/GenBank/DDBJ databases">
        <title>Genemic of Streptomyces polyaspartic.</title>
        <authorList>
            <person name="Liu W."/>
        </authorList>
    </citation>
    <scope>NUCLEOTIDE SEQUENCE [LARGE SCALE GENOMIC DNA]</scope>
    <source>
        <strain evidence="2 3">TRM66268-LWL</strain>
    </source>
</reference>
<evidence type="ECO:0000259" key="1">
    <source>
        <dbReference type="PROSITE" id="PS51819"/>
    </source>
</evidence>
<dbReference type="PANTHER" id="PTHR36437:SF2">
    <property type="entry name" value="GLYOXALASE_BLEOMYCIN RESISTANCE PROTEIN_DIOXYGENASE"/>
    <property type="match status" value="1"/>
</dbReference>
<dbReference type="Pfam" id="PF00903">
    <property type="entry name" value="Glyoxalase"/>
    <property type="match status" value="1"/>
</dbReference>
<dbReference type="InterPro" id="IPR029068">
    <property type="entry name" value="Glyas_Bleomycin-R_OHBP_Dase"/>
</dbReference>
<dbReference type="RefSeq" id="WP_187818333.1">
    <property type="nucleotide sequence ID" value="NZ_JACTVJ010000022.1"/>
</dbReference>
<accession>A0ABR7SSE8</accession>
<evidence type="ECO:0000313" key="3">
    <source>
        <dbReference type="Proteomes" id="UP000642284"/>
    </source>
</evidence>
<dbReference type="InterPro" id="IPR037523">
    <property type="entry name" value="VOC_core"/>
</dbReference>
<evidence type="ECO:0000313" key="2">
    <source>
        <dbReference type="EMBL" id="MBC9717887.1"/>
    </source>
</evidence>
<organism evidence="2 3">
    <name type="scientific">Streptomyces polyasparticus</name>
    <dbReference type="NCBI Taxonomy" id="2767826"/>
    <lineage>
        <taxon>Bacteria</taxon>
        <taxon>Bacillati</taxon>
        <taxon>Actinomycetota</taxon>
        <taxon>Actinomycetes</taxon>
        <taxon>Kitasatosporales</taxon>
        <taxon>Streptomycetaceae</taxon>
        <taxon>Streptomyces</taxon>
    </lineage>
</organism>
<comment type="caution">
    <text evidence="2">The sequence shown here is derived from an EMBL/GenBank/DDBJ whole genome shotgun (WGS) entry which is preliminary data.</text>
</comment>
<keyword evidence="3" id="KW-1185">Reference proteome</keyword>
<proteinExistence type="predicted"/>
<dbReference type="InterPro" id="IPR004360">
    <property type="entry name" value="Glyas_Fos-R_dOase_dom"/>
</dbReference>
<dbReference type="PANTHER" id="PTHR36437">
    <property type="entry name" value="GLYOXALASE/BLEOMYCIN RESISTANCE PROTEIN/DIOXYGENASE"/>
    <property type="match status" value="1"/>
</dbReference>
<sequence>MNITHASFLTVPVSDQDAALRFYTETLGFKVVGDRQMPPGRWLQVAPEGAQTVLTLSGPGMGGFTPGQAQGIMFLTTDVDADAERLRAAGVEVSGPDPMPWGRMAGFTDPDGNGFMLLTEQPQENAYGTA</sequence>
<dbReference type="EMBL" id="JACTVJ010000022">
    <property type="protein sequence ID" value="MBC9717887.1"/>
    <property type="molecule type" value="Genomic_DNA"/>
</dbReference>
<dbReference type="Proteomes" id="UP000642284">
    <property type="component" value="Unassembled WGS sequence"/>
</dbReference>
<name>A0ABR7SSE8_9ACTN</name>
<dbReference type="PROSITE" id="PS51819">
    <property type="entry name" value="VOC"/>
    <property type="match status" value="1"/>
</dbReference>
<feature type="domain" description="VOC" evidence="1">
    <location>
        <begin position="5"/>
        <end position="120"/>
    </location>
</feature>
<gene>
    <name evidence="2" type="ORF">H9Y04_35690</name>
</gene>